<accession>A0ACB9XT60</accession>
<evidence type="ECO:0000313" key="1">
    <source>
        <dbReference type="EMBL" id="KAI4830695.1"/>
    </source>
</evidence>
<keyword evidence="2" id="KW-1185">Reference proteome</keyword>
<organism evidence="1 2">
    <name type="scientific">Chaenocephalus aceratus</name>
    <name type="common">Blackfin icefish</name>
    <name type="synonym">Chaenichthys aceratus</name>
    <dbReference type="NCBI Taxonomy" id="36190"/>
    <lineage>
        <taxon>Eukaryota</taxon>
        <taxon>Metazoa</taxon>
        <taxon>Chordata</taxon>
        <taxon>Craniata</taxon>
        <taxon>Vertebrata</taxon>
        <taxon>Euteleostomi</taxon>
        <taxon>Actinopterygii</taxon>
        <taxon>Neopterygii</taxon>
        <taxon>Teleostei</taxon>
        <taxon>Neoteleostei</taxon>
        <taxon>Acanthomorphata</taxon>
        <taxon>Eupercaria</taxon>
        <taxon>Perciformes</taxon>
        <taxon>Notothenioidei</taxon>
        <taxon>Channichthyidae</taxon>
        <taxon>Chaenocephalus</taxon>
    </lineage>
</organism>
<reference evidence="1" key="1">
    <citation type="submission" date="2022-05" db="EMBL/GenBank/DDBJ databases">
        <title>Chromosome-level genome of Chaenocephalus aceratus.</title>
        <authorList>
            <person name="Park H."/>
        </authorList>
    </citation>
    <scope>NUCLEOTIDE SEQUENCE</scope>
    <source>
        <strain evidence="1">KU_202001</strain>
    </source>
</reference>
<feature type="non-terminal residue" evidence="1">
    <location>
        <position position="72"/>
    </location>
</feature>
<comment type="caution">
    <text evidence="1">The sequence shown here is derived from an EMBL/GenBank/DDBJ whole genome shotgun (WGS) entry which is preliminary data.</text>
</comment>
<evidence type="ECO:0000313" key="2">
    <source>
        <dbReference type="Proteomes" id="UP001057452"/>
    </source>
</evidence>
<gene>
    <name evidence="1" type="ORF">KUCAC02_002311</name>
</gene>
<name>A0ACB9XT60_CHAAC</name>
<sequence length="72" mass="8245">MVSTLIDEATAQKLKAIPLSDNTIARRFDKISEDMKEQLVEKTVSGLWQEHREALKDEIRIFLEEEGNDLAS</sequence>
<dbReference type="Proteomes" id="UP001057452">
    <property type="component" value="Chromosome 3"/>
</dbReference>
<protein>
    <submittedName>
        <fullName evidence="1">Uncharacterized protein</fullName>
    </submittedName>
</protein>
<dbReference type="EMBL" id="CM043787">
    <property type="protein sequence ID" value="KAI4830695.1"/>
    <property type="molecule type" value="Genomic_DNA"/>
</dbReference>
<proteinExistence type="predicted"/>